<dbReference type="Pfam" id="PF13193">
    <property type="entry name" value="AMP-binding_C"/>
    <property type="match status" value="3"/>
</dbReference>
<dbReference type="Gene3D" id="3.40.50.150">
    <property type="entry name" value="Vaccinia Virus protein VP39"/>
    <property type="match status" value="1"/>
</dbReference>
<dbReference type="NCBIfam" id="NF003417">
    <property type="entry name" value="PRK04813.1"/>
    <property type="match status" value="4"/>
</dbReference>
<dbReference type="PROSITE" id="PS00012">
    <property type="entry name" value="PHOSPHOPANTETHEINE"/>
    <property type="match status" value="2"/>
</dbReference>
<dbReference type="InterPro" id="IPR000873">
    <property type="entry name" value="AMP-dep_synth/lig_dom"/>
</dbReference>
<dbReference type="FunFam" id="3.30.300.30:FF:000010">
    <property type="entry name" value="Enterobactin synthetase component F"/>
    <property type="match status" value="2"/>
</dbReference>
<dbReference type="Gene3D" id="3.30.300.30">
    <property type="match status" value="4"/>
</dbReference>
<dbReference type="GO" id="GO:0072330">
    <property type="term" value="P:monocarboxylic acid biosynthetic process"/>
    <property type="evidence" value="ECO:0007669"/>
    <property type="project" value="UniProtKB-ARBA"/>
</dbReference>
<comment type="cofactor">
    <cofactor evidence="1">
        <name>pantetheine 4'-phosphate</name>
        <dbReference type="ChEBI" id="CHEBI:47942"/>
    </cofactor>
</comment>
<dbReference type="Pfam" id="PF00501">
    <property type="entry name" value="AMP-binding"/>
    <property type="match status" value="3"/>
</dbReference>
<dbReference type="SMART" id="SM00823">
    <property type="entry name" value="PKS_PP"/>
    <property type="match status" value="3"/>
</dbReference>
<dbReference type="Gene3D" id="3.30.559.30">
    <property type="entry name" value="Nonribosomal peptide synthetase, condensation domain"/>
    <property type="match status" value="3"/>
</dbReference>
<dbReference type="RefSeq" id="WP_093934109.1">
    <property type="nucleotide sequence ID" value="NZ_NMQT01000041.1"/>
</dbReference>
<dbReference type="Gene3D" id="1.10.1200.10">
    <property type="entry name" value="ACP-like"/>
    <property type="match status" value="2"/>
</dbReference>
<evidence type="ECO:0000256" key="3">
    <source>
        <dbReference type="ARBA" id="ARBA00022553"/>
    </source>
</evidence>
<dbReference type="InterPro" id="IPR023213">
    <property type="entry name" value="CAT-like_dom_sf"/>
</dbReference>
<dbReference type="InterPro" id="IPR010071">
    <property type="entry name" value="AA_adenyl_dom"/>
</dbReference>
<dbReference type="GO" id="GO:0043041">
    <property type="term" value="P:amino acid activation for nonribosomal peptide biosynthetic process"/>
    <property type="evidence" value="ECO:0007669"/>
    <property type="project" value="TreeGrafter"/>
</dbReference>
<dbReference type="Gene3D" id="3.40.50.980">
    <property type="match status" value="6"/>
</dbReference>
<dbReference type="CDD" id="cd02440">
    <property type="entry name" value="AdoMet_MTases"/>
    <property type="match status" value="1"/>
</dbReference>
<dbReference type="InterPro" id="IPR020806">
    <property type="entry name" value="PKS_PP-bd"/>
</dbReference>
<dbReference type="InterPro" id="IPR036736">
    <property type="entry name" value="ACP-like_sf"/>
</dbReference>
<evidence type="ECO:0000256" key="2">
    <source>
        <dbReference type="ARBA" id="ARBA00022450"/>
    </source>
</evidence>
<dbReference type="InterPro" id="IPR006162">
    <property type="entry name" value="Ppantetheine_attach_site"/>
</dbReference>
<dbReference type="PROSITE" id="PS50075">
    <property type="entry name" value="CARRIER"/>
    <property type="match status" value="3"/>
</dbReference>
<dbReference type="FunFam" id="3.40.50.12780:FF:000012">
    <property type="entry name" value="Non-ribosomal peptide synthetase"/>
    <property type="match status" value="1"/>
</dbReference>
<dbReference type="InterPro" id="IPR025110">
    <property type="entry name" value="AMP-bd_C"/>
</dbReference>
<dbReference type="InterPro" id="IPR020802">
    <property type="entry name" value="TesA-like"/>
</dbReference>
<dbReference type="Gene3D" id="3.40.50.1820">
    <property type="entry name" value="alpha/beta hydrolase"/>
    <property type="match status" value="1"/>
</dbReference>
<dbReference type="InterPro" id="IPR020845">
    <property type="entry name" value="AMP-binding_CS"/>
</dbReference>
<reference evidence="6 7" key="1">
    <citation type="submission" date="2017-07" db="EMBL/GenBank/DDBJ databases">
        <title>Amycolatopsis thailandensis Genome sequencing and assembly.</title>
        <authorList>
            <person name="Kaur N."/>
            <person name="Mayilraj S."/>
        </authorList>
    </citation>
    <scope>NUCLEOTIDE SEQUENCE [LARGE SCALE GENOMIC DNA]</scope>
    <source>
        <strain evidence="6 7">JCM 16380</strain>
    </source>
</reference>
<keyword evidence="2" id="KW-0596">Phosphopantetheine</keyword>
<evidence type="ECO:0000313" key="6">
    <source>
        <dbReference type="EMBL" id="OXM56469.1"/>
    </source>
</evidence>
<feature type="domain" description="Carrier" evidence="5">
    <location>
        <begin position="2386"/>
        <end position="2461"/>
    </location>
</feature>
<dbReference type="CDD" id="cd12117">
    <property type="entry name" value="A_NRPS_Srf_like"/>
    <property type="match status" value="2"/>
</dbReference>
<keyword evidence="3" id="KW-0597">Phosphoprotein</keyword>
<dbReference type="PANTHER" id="PTHR45527:SF1">
    <property type="entry name" value="FATTY ACID SYNTHASE"/>
    <property type="match status" value="1"/>
</dbReference>
<dbReference type="SUPFAM" id="SSF52777">
    <property type="entry name" value="CoA-dependent acyltransferases"/>
    <property type="match status" value="6"/>
</dbReference>
<dbReference type="FunFam" id="1.10.1200.10:FF:000016">
    <property type="entry name" value="Non-ribosomal peptide synthase"/>
    <property type="match status" value="3"/>
</dbReference>
<name>A0A229SCM2_9PSEU</name>
<dbReference type="SUPFAM" id="SSF53335">
    <property type="entry name" value="S-adenosyl-L-methionine-dependent methyltransferases"/>
    <property type="match status" value="1"/>
</dbReference>
<dbReference type="Gene3D" id="3.30.559.10">
    <property type="entry name" value="Chloramphenicol acetyltransferase-like domain"/>
    <property type="match status" value="3"/>
</dbReference>
<comment type="caution">
    <text evidence="6">The sequence shown here is derived from an EMBL/GenBank/DDBJ whole genome shotgun (WGS) entry which is preliminary data.</text>
</comment>
<dbReference type="SUPFAM" id="SSF53474">
    <property type="entry name" value="alpha/beta-Hydrolases"/>
    <property type="match status" value="1"/>
</dbReference>
<evidence type="ECO:0000259" key="5">
    <source>
        <dbReference type="PROSITE" id="PS50075"/>
    </source>
</evidence>
<dbReference type="InterPro" id="IPR001242">
    <property type="entry name" value="Condensation_dom"/>
</dbReference>
<gene>
    <name evidence="6" type="ORF">CFP71_12980</name>
</gene>
<dbReference type="FunFam" id="3.40.50.980:FF:000001">
    <property type="entry name" value="Non-ribosomal peptide synthetase"/>
    <property type="match status" value="2"/>
</dbReference>
<dbReference type="GO" id="GO:0005829">
    <property type="term" value="C:cytosol"/>
    <property type="evidence" value="ECO:0007669"/>
    <property type="project" value="TreeGrafter"/>
</dbReference>
<dbReference type="FunFam" id="2.30.38.10:FF:000001">
    <property type="entry name" value="Non-ribosomal peptide synthetase PvdI"/>
    <property type="match status" value="2"/>
</dbReference>
<dbReference type="Pfam" id="PF00550">
    <property type="entry name" value="PP-binding"/>
    <property type="match status" value="3"/>
</dbReference>
<evidence type="ECO:0000256" key="4">
    <source>
        <dbReference type="ARBA" id="ARBA00022737"/>
    </source>
</evidence>
<sequence length="3776" mass="407204">MNAPLPLSAAQREIWHASRADPGNPAYHLGLYLDLDGVVEVGVLRRALTRTLAEADGLRVTFAETGGEVRQFVHPATEVTLPLIDLGDQPDPDAAADTWIRGRLTEPWNLENGPLFDFALISLSPQRFRCYLGFHHIVIDGFGLNLFSGRLAQLYTRFLAGEPAGESPFGSFTEYLAEDAAYRDSAEFAEARRYWADRLAGVSGPTYLSAGSGLAHDVVRRTTHLPASVFADLQRAASAAGTRWFRLVLAVTAAYLARMRGEDDVLLSMAIAGRATPLGKTVPAMASTVVPLRVAVRPEGTWAELAGAVSDEVRAAIAVQRYRGEDVRRDLVRHGGGPFFGPIVNSVPFHPRYSFAGLVANLHNCSLMPVDDLSVLCYPTADGGLRFDTDAHPARYPAGELDRHHERLVGVLTSLAEHGADGRIGDLDLIDDADRALLTARHGAVRSVPPSSLPDLFAAQASASPDEVAVESDGTTLSYADLDARSTRLALRLVAAGVTPETPVAVLMRRSAELIVAVLAVAKAGGTYVPLDLRYPLPRLRNVLADAGAPLLLVDRTTGTHEVATEHRVLAADTDEPPAPGNVLPRQVAPDSLLYIMYTSGSAGAPKGVEITHRAVAEFAADSAWHRPAHRRVLVHSPHAFDASTYEMWIPLLSGGRAVLAPGDVDTALLRRYAGGGRITSVFLTTGLFRTLAEVDPGCFAGLADVWTGGEAGSPQAFRRVLDACPDTSVVSVYGPTETTTFATYHRLGRDYRPDDGVPIGEPMENTRGYVLDERLRLLPPGAIGQLHLAGTGLARGYTRSPGLTATRFLPDPFGGPGQRMYTTGDLVRWRPDGALEFVGRVDEQVKLRGFRIEPGDIEAALTGHPEVAQAVVVVREDGGAGKRLVAYVVPRDQEVPADLPERQVAEWKEIYTSVYRDADRVPLGENFSGWRSSYDGAPIPLGEMTEWRDATVAEIAALAPKRVLEIGVGSGLLLAKLAPDCEEYWGTDFSAAAIDALRTRLEAEPSGRVTLRRQAADDWDGIPVGFFDTIVLNSVVQYFPNVDYLAEVLRAAVHALAPGGSVYVGDVRVRALNRVFRTAVELRAGSDRDRAALRRTIEQSLLLEKELLVDPEFFAALGARLGGVGGYQVRLKRGRAHNELTRYRYSAILHKTAPATPPGETVLRWGVDLSTLDELRPSDGDRQLRLEGVPDRRVWTEVQAERAWTLADEEGAFDALNAVPGREILDPEDVREYGERLGRHVTARWSAGGGGRVDYVFTYGTATPDVPPPGLAQVPLSSYAGDPARSHQLGALTGSLGRYLAERLPDYMVPSAFVVLDRLPLGAHGKLDRRALPAPVQDTASGSRQAATPREELLCGLFAEVLGLSRVGVDDGFFDLGGHSLLATRLVSRIRTVLGAEVAVRDLFDHPTVAGLAPRLGDAVVRPPLKPFPRNETVPLSFAQRRLWFLSQLEGPSATYTIPLAVRLTGQLDVRALRLALADVVERHESLRTVFAEVAGEPVQRVVAAVPVLAVSEAEDIPAAIAATTARGFDLSVDLPVRAELLVHGDEHVLILVLHHIAADGWSLTPLARDLSTAYQARRDGTDHHWTPLPVQYADYTLWQRELLGSEKDSGSILHRQLAYWTERLADLPDRIDLPTDRPRPPTASYAGDTIHFRLDAELHRALLTLARRHDATLFMVAQAGFAALLTRLGAGTDLPIGAPVAGRTDDALDPLVGFFVNTLVLRTDTSGDPTFTTLLARVRETDLAAYAHQDVPFEYLVEKLNPRRSPAHHPLFQVSLALQNNEEAGFDFPGVDSNTAFAHAGVSRFDLFVNLDETFDTAGAPAGIEGFAEYPTDLFDSGTVDELTARWQRLLRTFAARPDRPISEAEILTPAEHHRFLVNPATPADCPSLAELFQAQVRRAPEAEAVISGGAALTYRELDARADHVALELTALGVGPEHRVGVLMPISADLVAVILGVLKAGGAYVPADPGHPDERLRRVFADSGVSAIVAPGEEASRARNLFPSAAVWELAIPDRAEASDVPSRVTGDNAAYVLYTSGSTGLPRGVVVPQRAVAGLALDSCWGDAHRRVLLHSPPSFDASTYELWVPLLRGGTVVIGTPGLLDTALLAGDIAKYGVTGLWLTAGLFALMSEERPDCFGDVEQVWTGGDVVSAAAVRRLLAAHPGLRIVNGYGPTETTTFATRYFVGGPPVNGVPIGEPMDDSGLRVLDARLRPVPPGVPGELYVSGPGLARGYTGQPGASASRFVGDPFGPPGSRMYRTGDVVRWNRAGELEFVGRADDQVKIRGFRVEPGEAEAVLAAAPEVAQAAVVVHEDATGRRLISYVVPAKGDIDVVRLRAHLADRLPEYLVPSVVVLDRLPLTANGKLDRAALPALESTVDVTPESTSDGEREILLCGLFAEVLGRPQVRVDDDFFDLGGHSLLATSLISRVRAALGVELPVRALFDAPTVARLSRHLDESLPARPPLIPRHRPEPLPLSFAQRRLWFLARLEGPSATYNIPLAVRLLGPLDIPALRQAVADVAHRHEALRTIFPEVAGEPRQLIVDAAPVLTVRNADKSDMDGLLSTAARHEFDLANQLPVRAELLSCGPEEHVLVLVLHHIAADGWSLTPLARDLSTAYQARREGTDHHWTPLPVQYADYTLWQRELLGSAGETARQEGLLHHQLAYWTERLADLPDRIGPPTDRPRPAVASHSGATVRFEIDADLHRRLRTLARRHDVTLFMVLHASLAVLLTRLGAGTDIAVGSPVAGRVENRLEDLVGLFVNTLVIRTDTSGDPTFAELLGQVRETSLGAYAHQDVSFEYLVERLNPQRSTAHHPLFQVAFALQNTESARFAFAGLESRLDFTTPAVARLDLFLSLTENHDETGEPAGMTGLIEYATDLFDQETATTLAARWTVVLRAIAENPARSIAVDLMTPEDREDLAALWRARASDAAPATVPELFEAQVARTPDGSALVDGAVEWTYAELDARADRLAERLSARGVGPERIVAVALPRSAELIAAFLGTVKAGGAYLPIDPSYPDERVAYMLTDAAPALVVTTTELAGRLPRDFPVLLVDNDDETGAPPRRPLPLNLAYVVYTSGSTGRPKGVSLSHEGIPDLLEELRETLAIEPGHRVLQLVSPSFDASLWDILGALLSGGTLVLAPPRGVTGEELTAFAARYRLTHLTMPPAVLSGLRPGSLPTGVTLTVSGDVCTPKLAADWSGDYRFFNGYGPTEVTIGATTFHCHPEDARGVVPIGRPFRGERVYVLDERLRPVPAGVIGELYVAGSGLARGYLGRPATSASRFVADPFGEPGARMYSTGDLGRWTTRGLLEFAGRADSQVKFRGFRVELGEIESVLAGHPGVSQAAVVVREDTPGSARLVAYFVPSGAVDGAALRELAATRLPEYMIPAAFVALDRLPLTTNGKLDQRALPAPAAVAGRAPRTPREEVLCGLFAEVLGTSGVGVDDSFFDLGGHSLLVTKLAERIRAVLGVDLPVQALFEAPTVATLAKRLDDGVESGGSGALGTLLPLRPGGRYAPLFCVPPVTGLSWTYAGLLRYLDADFPVYGLQTRGLTDLAELPKSVEQLVGHYADDVVRIQPDGAFHLLGWSFGGMIAHALAAELLRRGREVALLTLLDTTPAEPALWAASGQSAEVPDEIARVQLLEALGIAVPSGERETLSQERFLELAGAGHTVLASLDEEQVLRMVRVMSVNRRIVTEFTHERVKVTTLHFLAADEPTGVLDPGAWRPYLEDDAESIEVAADHLGMTSPEALRVIGPVLERRLRTHGTGTR</sequence>
<dbReference type="GO" id="GO:0008610">
    <property type="term" value="P:lipid biosynthetic process"/>
    <property type="evidence" value="ECO:0007669"/>
    <property type="project" value="UniProtKB-ARBA"/>
</dbReference>
<dbReference type="OrthoDB" id="2378856at2"/>
<dbReference type="InterPro" id="IPR029063">
    <property type="entry name" value="SAM-dependent_MTases_sf"/>
</dbReference>
<dbReference type="InterPro" id="IPR045851">
    <property type="entry name" value="AMP-bd_C_sf"/>
</dbReference>
<dbReference type="GO" id="GO:0009403">
    <property type="term" value="P:toxin biosynthetic process"/>
    <property type="evidence" value="ECO:0007669"/>
    <property type="project" value="UniProtKB-ARBA"/>
</dbReference>
<dbReference type="Proteomes" id="UP000215223">
    <property type="component" value="Unassembled WGS sequence"/>
</dbReference>
<dbReference type="InterPro" id="IPR013217">
    <property type="entry name" value="Methyltransf_12"/>
</dbReference>
<feature type="domain" description="Carrier" evidence="5">
    <location>
        <begin position="3425"/>
        <end position="3500"/>
    </location>
</feature>
<dbReference type="SUPFAM" id="SSF56801">
    <property type="entry name" value="Acetyl-CoA synthetase-like"/>
    <property type="match status" value="3"/>
</dbReference>
<dbReference type="EMBL" id="NMQT01000041">
    <property type="protein sequence ID" value="OXM56469.1"/>
    <property type="molecule type" value="Genomic_DNA"/>
</dbReference>
<dbReference type="NCBIfam" id="TIGR01733">
    <property type="entry name" value="AA-adenyl-dom"/>
    <property type="match status" value="3"/>
</dbReference>
<keyword evidence="7" id="KW-1185">Reference proteome</keyword>
<dbReference type="SMART" id="SM00824">
    <property type="entry name" value="PKS_TE"/>
    <property type="match status" value="1"/>
</dbReference>
<dbReference type="PANTHER" id="PTHR45527">
    <property type="entry name" value="NONRIBOSOMAL PEPTIDE SYNTHETASE"/>
    <property type="match status" value="1"/>
</dbReference>
<dbReference type="Pfam" id="PF08242">
    <property type="entry name" value="Methyltransf_12"/>
    <property type="match status" value="1"/>
</dbReference>
<organism evidence="6 7">
    <name type="scientific">Amycolatopsis thailandensis</name>
    <dbReference type="NCBI Taxonomy" id="589330"/>
    <lineage>
        <taxon>Bacteria</taxon>
        <taxon>Bacillati</taxon>
        <taxon>Actinomycetota</taxon>
        <taxon>Actinomycetes</taxon>
        <taxon>Pseudonocardiales</taxon>
        <taxon>Pseudonocardiaceae</taxon>
        <taxon>Amycolatopsis</taxon>
    </lineage>
</organism>
<evidence type="ECO:0000256" key="1">
    <source>
        <dbReference type="ARBA" id="ARBA00001957"/>
    </source>
</evidence>
<keyword evidence="4" id="KW-0677">Repeat</keyword>
<dbReference type="GO" id="GO:0031177">
    <property type="term" value="F:phosphopantetheine binding"/>
    <property type="evidence" value="ECO:0007669"/>
    <property type="project" value="InterPro"/>
</dbReference>
<dbReference type="SUPFAM" id="SSF47336">
    <property type="entry name" value="ACP-like"/>
    <property type="match status" value="3"/>
</dbReference>
<accession>A0A229SCM2</accession>
<dbReference type="Gene3D" id="2.30.38.10">
    <property type="entry name" value="Luciferase, Domain 3"/>
    <property type="match status" value="3"/>
</dbReference>
<dbReference type="CDD" id="cd19540">
    <property type="entry name" value="LCL_NRPS-like"/>
    <property type="match status" value="2"/>
</dbReference>
<proteinExistence type="predicted"/>
<dbReference type="PROSITE" id="PS00455">
    <property type="entry name" value="AMP_BINDING"/>
    <property type="match status" value="2"/>
</dbReference>
<dbReference type="GO" id="GO:0003824">
    <property type="term" value="F:catalytic activity"/>
    <property type="evidence" value="ECO:0007669"/>
    <property type="project" value="InterPro"/>
</dbReference>
<dbReference type="InterPro" id="IPR029058">
    <property type="entry name" value="AB_hydrolase_fold"/>
</dbReference>
<protein>
    <submittedName>
        <fullName evidence="6">Non-ribosomal peptide synthetase</fullName>
    </submittedName>
</protein>
<dbReference type="InterPro" id="IPR001031">
    <property type="entry name" value="Thioesterase"/>
</dbReference>
<dbReference type="Pfam" id="PF00975">
    <property type="entry name" value="Thioesterase"/>
    <property type="match status" value="1"/>
</dbReference>
<dbReference type="Pfam" id="PF00668">
    <property type="entry name" value="Condensation"/>
    <property type="match status" value="3"/>
</dbReference>
<dbReference type="InterPro" id="IPR009081">
    <property type="entry name" value="PP-bd_ACP"/>
</dbReference>
<feature type="domain" description="Carrier" evidence="5">
    <location>
        <begin position="1346"/>
        <end position="1421"/>
    </location>
</feature>
<evidence type="ECO:0000313" key="7">
    <source>
        <dbReference type="Proteomes" id="UP000215223"/>
    </source>
</evidence>